<dbReference type="KEGG" id="abp:AGABI1DRAFT75193"/>
<comment type="subcellular location">
    <subcellularLocation>
        <location evidence="1">Nucleus</location>
    </subcellularLocation>
</comment>
<dbReference type="AlphaFoldDB" id="K5X6C7"/>
<gene>
    <name evidence="8" type="ORF">AGABI1DRAFT_75193</name>
</gene>
<dbReference type="SMART" id="SM00365">
    <property type="entry name" value="LRR_SD22"/>
    <property type="match status" value="10"/>
</dbReference>
<dbReference type="InterPro" id="IPR003591">
    <property type="entry name" value="Leu-rich_rpt_typical-subtyp"/>
</dbReference>
<evidence type="ECO:0000256" key="1">
    <source>
        <dbReference type="ARBA" id="ARBA00004123"/>
    </source>
</evidence>
<feature type="compositionally biased region" description="Basic and acidic residues" evidence="6">
    <location>
        <begin position="41"/>
        <end position="51"/>
    </location>
</feature>
<organism evidence="8 9">
    <name type="scientific">Agaricus bisporus var. burnettii (strain JB137-S8 / ATCC MYA-4627 / FGSC 10392)</name>
    <name type="common">White button mushroom</name>
    <dbReference type="NCBI Taxonomy" id="597362"/>
    <lineage>
        <taxon>Eukaryota</taxon>
        <taxon>Fungi</taxon>
        <taxon>Dikarya</taxon>
        <taxon>Basidiomycota</taxon>
        <taxon>Agaricomycotina</taxon>
        <taxon>Agaricomycetes</taxon>
        <taxon>Agaricomycetidae</taxon>
        <taxon>Agaricales</taxon>
        <taxon>Agaricineae</taxon>
        <taxon>Agaricaceae</taxon>
        <taxon>Agaricus</taxon>
    </lineage>
</organism>
<dbReference type="SMART" id="SM00446">
    <property type="entry name" value="LRRcap"/>
    <property type="match status" value="1"/>
</dbReference>
<evidence type="ECO:0000256" key="3">
    <source>
        <dbReference type="ARBA" id="ARBA00022737"/>
    </source>
</evidence>
<dbReference type="InterPro" id="IPR025875">
    <property type="entry name" value="Leu-rich_rpt_4"/>
</dbReference>
<dbReference type="GeneID" id="18831241"/>
<evidence type="ECO:0000256" key="4">
    <source>
        <dbReference type="ARBA" id="ARBA00023242"/>
    </source>
</evidence>
<name>K5X6C7_AGABU</name>
<dbReference type="InParanoid" id="K5X6C7"/>
<evidence type="ECO:0000313" key="8">
    <source>
        <dbReference type="EMBL" id="EKM78738.1"/>
    </source>
</evidence>
<feature type="compositionally biased region" description="Acidic residues" evidence="6">
    <location>
        <begin position="69"/>
        <end position="91"/>
    </location>
</feature>
<dbReference type="Gene3D" id="3.80.10.10">
    <property type="entry name" value="Ribonuclease Inhibitor"/>
    <property type="match status" value="2"/>
</dbReference>
<keyword evidence="2" id="KW-0433">Leucine-rich repeat</keyword>
<evidence type="ECO:0000256" key="5">
    <source>
        <dbReference type="ARBA" id="ARBA00023460"/>
    </source>
</evidence>
<dbReference type="Pfam" id="PF12799">
    <property type="entry name" value="LRR_4"/>
    <property type="match status" value="1"/>
</dbReference>
<proteinExistence type="inferred from homology"/>
<evidence type="ECO:0000313" key="9">
    <source>
        <dbReference type="Proteomes" id="UP000008493"/>
    </source>
</evidence>
<dbReference type="PANTHER" id="PTHR45973:SF23">
    <property type="entry name" value="PROTEIN PHOSPHATASE 1 REGULATORY SUBUNIT 7"/>
    <property type="match status" value="1"/>
</dbReference>
<dbReference type="PANTHER" id="PTHR45973">
    <property type="entry name" value="PROTEIN PHOSPHATASE 1 REGULATORY SUBUNIT SDS22-RELATED"/>
    <property type="match status" value="1"/>
</dbReference>
<dbReference type="Pfam" id="PF14580">
    <property type="entry name" value="LRR_9"/>
    <property type="match status" value="1"/>
</dbReference>
<evidence type="ECO:0000256" key="2">
    <source>
        <dbReference type="ARBA" id="ARBA00022614"/>
    </source>
</evidence>
<keyword evidence="4" id="KW-0539">Nucleus</keyword>
<keyword evidence="3" id="KW-0677">Repeat</keyword>
<evidence type="ECO:0000256" key="6">
    <source>
        <dbReference type="SAM" id="MobiDB-lite"/>
    </source>
</evidence>
<accession>K5X6C7</accession>
<dbReference type="InterPro" id="IPR003603">
    <property type="entry name" value="U2A'_phosphoprotein32A_C"/>
</dbReference>
<feature type="domain" description="U2A'/phosphoprotein 32 family A C-terminal" evidence="7">
    <location>
        <begin position="364"/>
        <end position="382"/>
    </location>
</feature>
<dbReference type="InterPro" id="IPR001611">
    <property type="entry name" value="Leu-rich_rpt"/>
</dbReference>
<reference evidence="9" key="1">
    <citation type="journal article" date="2012" name="Proc. Natl. Acad. Sci. U.S.A.">
        <title>Genome sequence of the button mushroom Agaricus bisporus reveals mechanisms governing adaptation to a humic-rich ecological niche.</title>
        <authorList>
            <person name="Morin E."/>
            <person name="Kohler A."/>
            <person name="Baker A.R."/>
            <person name="Foulongne-Oriol M."/>
            <person name="Lombard V."/>
            <person name="Nagy L.G."/>
            <person name="Ohm R.A."/>
            <person name="Patyshakuliyeva A."/>
            <person name="Brun A."/>
            <person name="Aerts A.L."/>
            <person name="Bailey A.M."/>
            <person name="Billette C."/>
            <person name="Coutinho P.M."/>
            <person name="Deakin G."/>
            <person name="Doddapaneni H."/>
            <person name="Floudas D."/>
            <person name="Grimwood J."/>
            <person name="Hilden K."/>
            <person name="Kuees U."/>
            <person name="LaButti K.M."/>
            <person name="Lapidus A."/>
            <person name="Lindquist E.A."/>
            <person name="Lucas S.M."/>
            <person name="Murat C."/>
            <person name="Riley R.W."/>
            <person name="Salamov A.A."/>
            <person name="Schmutz J."/>
            <person name="Subramanian V."/>
            <person name="Woesten H.A.B."/>
            <person name="Xu J."/>
            <person name="Eastwood D.C."/>
            <person name="Foster G.D."/>
            <person name="Sonnenberg A.S."/>
            <person name="Cullen D."/>
            <person name="de Vries R.P."/>
            <person name="Lundell T."/>
            <person name="Hibbett D.S."/>
            <person name="Henrissat B."/>
            <person name="Burton K.S."/>
            <person name="Kerrigan R.W."/>
            <person name="Challen M.P."/>
            <person name="Grigoriev I.V."/>
            <person name="Martin F."/>
        </authorList>
    </citation>
    <scope>NUCLEOTIDE SEQUENCE [LARGE SCALE GENOMIC DNA]</scope>
    <source>
        <strain evidence="9">JB137-S8 / ATCC MYA-4627 / FGSC 10392</strain>
    </source>
</reference>
<protein>
    <recommendedName>
        <fullName evidence="7">U2A'/phosphoprotein 32 family A C-terminal domain-containing protein</fullName>
    </recommendedName>
</protein>
<dbReference type="OrthoDB" id="266138at2759"/>
<evidence type="ECO:0000259" key="7">
    <source>
        <dbReference type="SMART" id="SM00446"/>
    </source>
</evidence>
<dbReference type="HOGENOM" id="CLU_044236_0_1_1"/>
<dbReference type="eggNOG" id="KOG0531">
    <property type="taxonomic scope" value="Eukaryota"/>
</dbReference>
<dbReference type="SUPFAM" id="SSF52058">
    <property type="entry name" value="L domain-like"/>
    <property type="match status" value="1"/>
</dbReference>
<dbReference type="STRING" id="597362.K5X6C7"/>
<dbReference type="InterPro" id="IPR050576">
    <property type="entry name" value="Cilia_flagella_integrity"/>
</dbReference>
<dbReference type="RefSeq" id="XP_007330410.1">
    <property type="nucleotide sequence ID" value="XM_007330348.1"/>
</dbReference>
<dbReference type="EMBL" id="JH971391">
    <property type="protein sequence ID" value="EKM78738.1"/>
    <property type="molecule type" value="Genomic_DNA"/>
</dbReference>
<dbReference type="FunCoup" id="K5X6C7">
    <property type="interactions" value="223"/>
</dbReference>
<dbReference type="OMA" id="EVWASYN"/>
<feature type="region of interest" description="Disordered" evidence="6">
    <location>
        <begin position="1"/>
        <end position="91"/>
    </location>
</feature>
<dbReference type="InterPro" id="IPR032675">
    <property type="entry name" value="LRR_dom_sf"/>
</dbReference>
<keyword evidence="9" id="KW-1185">Reference proteome</keyword>
<dbReference type="Pfam" id="PF13855">
    <property type="entry name" value="LRR_8"/>
    <property type="match status" value="1"/>
</dbReference>
<dbReference type="Proteomes" id="UP000008493">
    <property type="component" value="Unassembled WGS sequence"/>
</dbReference>
<comment type="similarity">
    <text evidence="5">Belongs to the SDS22 family.</text>
</comment>
<dbReference type="GO" id="GO:0005634">
    <property type="term" value="C:nucleus"/>
    <property type="evidence" value="ECO:0007669"/>
    <property type="project" value="UniProtKB-SubCell"/>
</dbReference>
<dbReference type="PROSITE" id="PS51450">
    <property type="entry name" value="LRR"/>
    <property type="match status" value="8"/>
</dbReference>
<dbReference type="SMART" id="SM00369">
    <property type="entry name" value="LRR_TYP"/>
    <property type="match status" value="6"/>
</dbReference>
<sequence>MSPVLPEVEGETANHDSNRVDTAAAASTTVDGGVSSNLSTEMREAESKGERIVAAGSTARVLLPATQTEDTDEDDEEDREEQEENNDFLVDFPDDTPELELLHSRIKSLANLHLPRFAAYLKKLCLRQNLISYLDPDIFHQLTLLEELDLYDNKIRHIDASLDRLQDLKVLDLSFNLLRGVPDGLEHLRSLETIYFVQNKISKITGLNHSTTLRSLELGGNRIRKIEGLEALVNLEELWLGKNKITKLEGLGNLKKLKVLSIQSNRITKLENLEALSALDQFYISHNGIERLEGLDHNNKLTTLDVGSNFISTVENIAHLTNLEELWMSGNKVPDLRSVEAQLRHLQSLQTLYLEGNPCQTSDAVGYRRKVILALPQLTQLDATYVRGP</sequence>